<evidence type="ECO:0000256" key="6">
    <source>
        <dbReference type="ARBA" id="ARBA00023015"/>
    </source>
</evidence>
<dbReference type="InterPro" id="IPR008988">
    <property type="entry name" value="Transcriptional_repressor_C"/>
</dbReference>
<dbReference type="Gene3D" id="1.10.10.10">
    <property type="entry name" value="Winged helix-like DNA-binding domain superfamily/Winged helix DNA-binding domain"/>
    <property type="match status" value="1"/>
</dbReference>
<evidence type="ECO:0000259" key="9">
    <source>
        <dbReference type="PROSITE" id="PS50944"/>
    </source>
</evidence>
<dbReference type="GO" id="GO:0046914">
    <property type="term" value="F:transition metal ion binding"/>
    <property type="evidence" value="ECO:0007669"/>
    <property type="project" value="InterPro"/>
</dbReference>
<dbReference type="InterPro" id="IPR022689">
    <property type="entry name" value="Iron_dep_repressor"/>
</dbReference>
<evidence type="ECO:0000313" key="10">
    <source>
        <dbReference type="EMBL" id="CAB4678040.1"/>
    </source>
</evidence>
<dbReference type="Pfam" id="PF01325">
    <property type="entry name" value="Fe_dep_repress"/>
    <property type="match status" value="1"/>
</dbReference>
<keyword evidence="8" id="KW-0804">Transcription</keyword>
<evidence type="ECO:0000256" key="4">
    <source>
        <dbReference type="ARBA" id="ARBA00022490"/>
    </source>
</evidence>
<dbReference type="InterPro" id="IPR038157">
    <property type="entry name" value="FeoA_core_dom"/>
</dbReference>
<dbReference type="FunFam" id="1.10.60.10:FF:000001">
    <property type="entry name" value="Iron dependent repressor"/>
    <property type="match status" value="1"/>
</dbReference>
<dbReference type="SUPFAM" id="SSF46785">
    <property type="entry name" value="Winged helix' DNA-binding domain"/>
    <property type="match status" value="1"/>
</dbReference>
<keyword evidence="7" id="KW-0238">DNA-binding</keyword>
<dbReference type="GO" id="GO:0003677">
    <property type="term" value="F:DNA binding"/>
    <property type="evidence" value="ECO:0007669"/>
    <property type="project" value="UniProtKB-KW"/>
</dbReference>
<feature type="domain" description="HTH dtxR-type" evidence="9">
    <location>
        <begin position="1"/>
        <end position="65"/>
    </location>
</feature>
<dbReference type="GO" id="GO:0045892">
    <property type="term" value="P:negative regulation of DNA-templated transcription"/>
    <property type="evidence" value="ECO:0007669"/>
    <property type="project" value="TreeGrafter"/>
</dbReference>
<gene>
    <name evidence="10" type="ORF">UFOPK2342_00930</name>
    <name evidence="11" type="ORF">UFOPK2423_00508</name>
    <name evidence="12" type="ORF">UFOPK3266_00011</name>
    <name evidence="13" type="ORF">UFOPK4367_00206</name>
</gene>
<evidence type="ECO:0000256" key="1">
    <source>
        <dbReference type="ARBA" id="ARBA00004496"/>
    </source>
</evidence>
<dbReference type="GO" id="GO:0005737">
    <property type="term" value="C:cytoplasm"/>
    <property type="evidence" value="ECO:0007669"/>
    <property type="project" value="UniProtKB-SubCell"/>
</dbReference>
<evidence type="ECO:0000313" key="13">
    <source>
        <dbReference type="EMBL" id="CAB5071881.1"/>
    </source>
</evidence>
<sequence length="228" mass="25830">MTDLIDTTEMYLRTVFELEEEGIPALRARIAERLDHSGPTVSQTVARMERDGLIQVGDERLLVLTTLGRLEAERVMRKHRLAECLLIDVIKLPLELVHEEACRWEHVISNEVERRIYQMLNEPQLSPFGNPIPGLDDLGVNSEHLERSIPESISSLAKRGIRRVKLERFGEPLQSAQETMNDLIKNGIIPESIVRIREEGKIITITSTEGEALLTHEEATHLFGVAIS</sequence>
<evidence type="ECO:0000313" key="12">
    <source>
        <dbReference type="EMBL" id="CAB4839919.1"/>
    </source>
</evidence>
<proteinExistence type="inferred from homology"/>
<evidence type="ECO:0000256" key="7">
    <source>
        <dbReference type="ARBA" id="ARBA00023125"/>
    </source>
</evidence>
<dbReference type="Pfam" id="PF02742">
    <property type="entry name" value="Fe_dep_repr_C"/>
    <property type="match status" value="1"/>
</dbReference>
<dbReference type="SMART" id="SM00529">
    <property type="entry name" value="HTH_DTXR"/>
    <property type="match status" value="1"/>
</dbReference>
<dbReference type="InterPro" id="IPR050536">
    <property type="entry name" value="DtxR_MntR_Metal-Reg"/>
</dbReference>
<dbReference type="GO" id="GO:0046983">
    <property type="term" value="F:protein dimerization activity"/>
    <property type="evidence" value="ECO:0007669"/>
    <property type="project" value="InterPro"/>
</dbReference>
<dbReference type="PROSITE" id="PS50944">
    <property type="entry name" value="HTH_DTXR"/>
    <property type="match status" value="1"/>
</dbReference>
<organism evidence="11">
    <name type="scientific">freshwater metagenome</name>
    <dbReference type="NCBI Taxonomy" id="449393"/>
    <lineage>
        <taxon>unclassified sequences</taxon>
        <taxon>metagenomes</taxon>
        <taxon>ecological metagenomes</taxon>
    </lineage>
</organism>
<dbReference type="InterPro" id="IPR036390">
    <property type="entry name" value="WH_DNA-bd_sf"/>
</dbReference>
<dbReference type="SUPFAM" id="SSF47979">
    <property type="entry name" value="Iron-dependent repressor protein, dimerization domain"/>
    <property type="match status" value="1"/>
</dbReference>
<dbReference type="EMBL" id="CAFBAA010000001">
    <property type="protein sequence ID" value="CAB4839919.1"/>
    <property type="molecule type" value="Genomic_DNA"/>
</dbReference>
<protein>
    <submittedName>
        <fullName evidence="11">Unannotated protein</fullName>
    </submittedName>
</protein>
<comment type="subcellular location">
    <subcellularLocation>
        <location evidence="1">Cytoplasm</location>
    </subcellularLocation>
</comment>
<reference evidence="11" key="1">
    <citation type="submission" date="2020-05" db="EMBL/GenBank/DDBJ databases">
        <authorList>
            <person name="Chiriac C."/>
            <person name="Salcher M."/>
            <person name="Ghai R."/>
            <person name="Kavagutti S V."/>
        </authorList>
    </citation>
    <scope>NUCLEOTIDE SEQUENCE</scope>
</reference>
<evidence type="ECO:0000256" key="8">
    <source>
        <dbReference type="ARBA" id="ARBA00023163"/>
    </source>
</evidence>
<dbReference type="InterPro" id="IPR001367">
    <property type="entry name" value="Fe_dep_repressor"/>
</dbReference>
<dbReference type="GO" id="GO:0003700">
    <property type="term" value="F:DNA-binding transcription factor activity"/>
    <property type="evidence" value="ECO:0007669"/>
    <property type="project" value="InterPro"/>
</dbReference>
<evidence type="ECO:0000256" key="5">
    <source>
        <dbReference type="ARBA" id="ARBA00023004"/>
    </source>
</evidence>
<dbReference type="SUPFAM" id="SSF50037">
    <property type="entry name" value="C-terminal domain of transcriptional repressors"/>
    <property type="match status" value="1"/>
</dbReference>
<dbReference type="AlphaFoldDB" id="A0A6J6NTF4"/>
<evidence type="ECO:0000256" key="3">
    <source>
        <dbReference type="ARBA" id="ARBA00011738"/>
    </source>
</evidence>
<dbReference type="PANTHER" id="PTHR33238">
    <property type="entry name" value="IRON (METAL) DEPENDENT REPRESSOR, DTXR FAMILY"/>
    <property type="match status" value="1"/>
</dbReference>
<dbReference type="EMBL" id="CAEZXN010000007">
    <property type="protein sequence ID" value="CAB4689949.1"/>
    <property type="molecule type" value="Genomic_DNA"/>
</dbReference>
<keyword evidence="5" id="KW-0408">Iron</keyword>
<dbReference type="InterPro" id="IPR036421">
    <property type="entry name" value="Fe_dep_repressor_sf"/>
</dbReference>
<dbReference type="PANTHER" id="PTHR33238:SF10">
    <property type="entry name" value="IRON-DEPENDENT REPRESSOR IDER"/>
    <property type="match status" value="1"/>
</dbReference>
<dbReference type="InterPro" id="IPR036388">
    <property type="entry name" value="WH-like_DNA-bd_sf"/>
</dbReference>
<dbReference type="Gene3D" id="2.30.30.90">
    <property type="match status" value="1"/>
</dbReference>
<evidence type="ECO:0000313" key="11">
    <source>
        <dbReference type="EMBL" id="CAB4689949.1"/>
    </source>
</evidence>
<name>A0A6J6NTF4_9ZZZZ</name>
<accession>A0A6J6NTF4</accession>
<comment type="subunit">
    <text evidence="3">Homodimer.</text>
</comment>
<dbReference type="EMBL" id="CAFBRC010000008">
    <property type="protein sequence ID" value="CAB5071881.1"/>
    <property type="molecule type" value="Genomic_DNA"/>
</dbReference>
<dbReference type="InterPro" id="IPR022687">
    <property type="entry name" value="HTH_DTXR"/>
</dbReference>
<keyword evidence="4" id="KW-0963">Cytoplasm</keyword>
<dbReference type="EMBL" id="CAEZXB010000015">
    <property type="protein sequence ID" value="CAB4678040.1"/>
    <property type="molecule type" value="Genomic_DNA"/>
</dbReference>
<keyword evidence="6" id="KW-0805">Transcription regulation</keyword>
<comment type="similarity">
    <text evidence="2">Belongs to the DtxR/MntR family.</text>
</comment>
<evidence type="ECO:0000256" key="2">
    <source>
        <dbReference type="ARBA" id="ARBA00007871"/>
    </source>
</evidence>